<accession>A0AAD6S7Z7</accession>
<evidence type="ECO:0000313" key="1">
    <source>
        <dbReference type="EMBL" id="KAJ7021896.1"/>
    </source>
</evidence>
<reference evidence="1" key="1">
    <citation type="submission" date="2023-03" db="EMBL/GenBank/DDBJ databases">
        <title>Massive genome expansion in bonnet fungi (Mycena s.s.) driven by repeated elements and novel gene families across ecological guilds.</title>
        <authorList>
            <consortium name="Lawrence Berkeley National Laboratory"/>
            <person name="Harder C.B."/>
            <person name="Miyauchi S."/>
            <person name="Viragh M."/>
            <person name="Kuo A."/>
            <person name="Thoen E."/>
            <person name="Andreopoulos B."/>
            <person name="Lu D."/>
            <person name="Skrede I."/>
            <person name="Drula E."/>
            <person name="Henrissat B."/>
            <person name="Morin E."/>
            <person name="Kohler A."/>
            <person name="Barry K."/>
            <person name="LaButti K."/>
            <person name="Morin E."/>
            <person name="Salamov A."/>
            <person name="Lipzen A."/>
            <person name="Mereny Z."/>
            <person name="Hegedus B."/>
            <person name="Baldrian P."/>
            <person name="Stursova M."/>
            <person name="Weitz H."/>
            <person name="Taylor A."/>
            <person name="Grigoriev I.V."/>
            <person name="Nagy L.G."/>
            <person name="Martin F."/>
            <person name="Kauserud H."/>
        </authorList>
    </citation>
    <scope>NUCLEOTIDE SEQUENCE</scope>
    <source>
        <strain evidence="1">CBHHK200</strain>
    </source>
</reference>
<gene>
    <name evidence="1" type="ORF">C8F04DRAFT_1313182</name>
</gene>
<name>A0AAD6S7Z7_9AGAR</name>
<comment type="caution">
    <text evidence="1">The sequence shown here is derived from an EMBL/GenBank/DDBJ whole genome shotgun (WGS) entry which is preliminary data.</text>
</comment>
<organism evidence="1 2">
    <name type="scientific">Mycena alexandri</name>
    <dbReference type="NCBI Taxonomy" id="1745969"/>
    <lineage>
        <taxon>Eukaryota</taxon>
        <taxon>Fungi</taxon>
        <taxon>Dikarya</taxon>
        <taxon>Basidiomycota</taxon>
        <taxon>Agaricomycotina</taxon>
        <taxon>Agaricomycetes</taxon>
        <taxon>Agaricomycetidae</taxon>
        <taxon>Agaricales</taxon>
        <taxon>Marasmiineae</taxon>
        <taxon>Mycenaceae</taxon>
        <taxon>Mycena</taxon>
    </lineage>
</organism>
<protein>
    <submittedName>
        <fullName evidence="1">Uncharacterized protein</fullName>
    </submittedName>
</protein>
<dbReference type="Proteomes" id="UP001218188">
    <property type="component" value="Unassembled WGS sequence"/>
</dbReference>
<keyword evidence="2" id="KW-1185">Reference proteome</keyword>
<sequence length="209" mass="22798">MARLKAWSERSALRCVEKPSSRRGRIPTFGPVWRIRRGAARTGADAAAGKRAGMLLQAFLGDVLYMRIGHEMHEFDVQLQIPIFSPVMWARHLISSCKVTGDAGLTALAPKVSQCLPKPGLYGIMCRSFTVPDIPSMVEFKYVLGQDPVQTLMGSVSCLDARVLRKHPTRSSTPPTSPARANITWVPGIDIVTESAGTALASARLQIRS</sequence>
<dbReference type="EMBL" id="JARJCM010000221">
    <property type="protein sequence ID" value="KAJ7021896.1"/>
    <property type="molecule type" value="Genomic_DNA"/>
</dbReference>
<proteinExistence type="predicted"/>
<evidence type="ECO:0000313" key="2">
    <source>
        <dbReference type="Proteomes" id="UP001218188"/>
    </source>
</evidence>
<dbReference type="AlphaFoldDB" id="A0AAD6S7Z7"/>